<comment type="caution">
    <text evidence="1">The sequence shown here is derived from an EMBL/GenBank/DDBJ whole genome shotgun (WGS) entry which is preliminary data.</text>
</comment>
<keyword evidence="2" id="KW-1185">Reference proteome</keyword>
<name>A0ABX5HT50_9GAMM</name>
<evidence type="ECO:0000313" key="2">
    <source>
        <dbReference type="Proteomes" id="UP000240506"/>
    </source>
</evidence>
<evidence type="ECO:0000313" key="1">
    <source>
        <dbReference type="EMBL" id="PTA50049.1"/>
    </source>
</evidence>
<accession>A0ABX5HT50</accession>
<proteinExistence type="predicted"/>
<reference evidence="1 2" key="1">
    <citation type="submission" date="2018-03" db="EMBL/GenBank/DDBJ databases">
        <authorList>
            <person name="Dailey F.E."/>
        </authorList>
    </citation>
    <scope>NUCLEOTIDE SEQUENCE [LARGE SCALE GENOMIC DNA]</scope>
    <source>
        <strain evidence="1 2">CW7</strain>
    </source>
</reference>
<sequence length="68" mass="7580">MVLISQDKKGLTLIIFKFVELYQSAVDHSRNPYSAANARAGIYALVAGKNSFNFNLLRLITLARCYVA</sequence>
<dbReference type="EMBL" id="PYSG01000002">
    <property type="protein sequence ID" value="PTA50049.1"/>
    <property type="molecule type" value="Genomic_DNA"/>
</dbReference>
<reference evidence="1 2" key="2">
    <citation type="submission" date="2018-04" db="EMBL/GenBank/DDBJ databases">
        <title>Genomic sequence of a freshwater isolate of Shewanella morhuae.</title>
        <authorList>
            <person name="Castillo D.E."/>
            <person name="Gram L."/>
        </authorList>
    </citation>
    <scope>NUCLEOTIDE SEQUENCE [LARGE SCALE GENOMIC DNA]</scope>
    <source>
        <strain evidence="1 2">CW7</strain>
    </source>
</reference>
<organism evidence="1 2">
    <name type="scientific">Shewanella morhuae</name>
    <dbReference type="NCBI Taxonomy" id="365591"/>
    <lineage>
        <taxon>Bacteria</taxon>
        <taxon>Pseudomonadati</taxon>
        <taxon>Pseudomonadota</taxon>
        <taxon>Gammaproteobacteria</taxon>
        <taxon>Alteromonadales</taxon>
        <taxon>Shewanellaceae</taxon>
        <taxon>Shewanella</taxon>
    </lineage>
</organism>
<gene>
    <name evidence="1" type="ORF">C9I43_05735</name>
</gene>
<dbReference type="Proteomes" id="UP000240506">
    <property type="component" value="Unassembled WGS sequence"/>
</dbReference>
<protein>
    <submittedName>
        <fullName evidence="1">Uncharacterized protein</fullName>
    </submittedName>
</protein>